<organism evidence="2 3">
    <name type="scientific">Rhizobium rosettiformans W3</name>
    <dbReference type="NCBI Taxonomy" id="538378"/>
    <lineage>
        <taxon>Bacteria</taxon>
        <taxon>Pseudomonadati</taxon>
        <taxon>Pseudomonadota</taxon>
        <taxon>Alphaproteobacteria</taxon>
        <taxon>Hyphomicrobiales</taxon>
        <taxon>Rhizobiaceae</taxon>
        <taxon>Rhizobium/Agrobacterium group</taxon>
        <taxon>Rhizobium</taxon>
    </lineage>
</organism>
<protein>
    <submittedName>
        <fullName evidence="2">DUF2188 domain-containing protein</fullName>
    </submittedName>
</protein>
<gene>
    <name evidence="2" type="ORF">FAA86_03225</name>
</gene>
<dbReference type="EMBL" id="STGU01000002">
    <property type="protein sequence ID" value="THV37835.1"/>
    <property type="molecule type" value="Genomic_DNA"/>
</dbReference>
<feature type="compositionally biased region" description="Basic and acidic residues" evidence="1">
    <location>
        <begin position="60"/>
        <end position="74"/>
    </location>
</feature>
<dbReference type="InterPro" id="IPR018691">
    <property type="entry name" value="DUF2188"/>
</dbReference>
<dbReference type="AlphaFoldDB" id="A0A4S8Q5C1"/>
<feature type="region of interest" description="Disordered" evidence="1">
    <location>
        <begin position="56"/>
        <end position="85"/>
    </location>
</feature>
<evidence type="ECO:0000256" key="1">
    <source>
        <dbReference type="SAM" id="MobiDB-lite"/>
    </source>
</evidence>
<reference evidence="2 3" key="1">
    <citation type="submission" date="2019-04" db="EMBL/GenBank/DDBJ databases">
        <title>genome sequence of strain W3.</title>
        <authorList>
            <person name="Gao J."/>
            <person name="Sun J."/>
        </authorList>
    </citation>
    <scope>NUCLEOTIDE SEQUENCE [LARGE SCALE GENOMIC DNA]</scope>
    <source>
        <strain evidence="2 3">W3</strain>
    </source>
</reference>
<evidence type="ECO:0000313" key="3">
    <source>
        <dbReference type="Proteomes" id="UP000307378"/>
    </source>
</evidence>
<dbReference type="Proteomes" id="UP000307378">
    <property type="component" value="Unassembled WGS sequence"/>
</dbReference>
<evidence type="ECO:0000313" key="2">
    <source>
        <dbReference type="EMBL" id="THV37835.1"/>
    </source>
</evidence>
<sequence>MVKVTYHVVAHDEGYAYRLGDVYSEPYPTHEEALAAARQAAGAQQLADGDAEISWQDAEGEWHHEHADGADRPMTDVVDDVEDDR</sequence>
<proteinExistence type="predicted"/>
<dbReference type="RefSeq" id="WP_136538352.1">
    <property type="nucleotide sequence ID" value="NZ_STGU01000002.1"/>
</dbReference>
<name>A0A4S8Q5C1_9HYPH</name>
<dbReference type="Pfam" id="PF09954">
    <property type="entry name" value="DUF2188"/>
    <property type="match status" value="1"/>
</dbReference>
<comment type="caution">
    <text evidence="2">The sequence shown here is derived from an EMBL/GenBank/DDBJ whole genome shotgun (WGS) entry which is preliminary data.</text>
</comment>
<accession>A0A4S8Q5C1</accession>